<dbReference type="SMART" id="SM00921">
    <property type="entry name" value="MHC_II_beta"/>
    <property type="match status" value="1"/>
</dbReference>
<feature type="non-terminal residue" evidence="12">
    <location>
        <position position="106"/>
    </location>
</feature>
<keyword evidence="13" id="KW-1185">Reference proteome</keyword>
<evidence type="ECO:0000313" key="12">
    <source>
        <dbReference type="EMBL" id="ETE56970.1"/>
    </source>
</evidence>
<keyword evidence="9" id="KW-0491">MHC II</keyword>
<keyword evidence="8" id="KW-0325">Glycoprotein</keyword>
<dbReference type="FunFam" id="3.10.320.10:FF:000001">
    <property type="entry name" value="HLA class II histocompatibility antigen, DRB1-1 beta chain"/>
    <property type="match status" value="1"/>
</dbReference>
<evidence type="ECO:0000256" key="3">
    <source>
        <dbReference type="ARBA" id="ARBA00022859"/>
    </source>
</evidence>
<feature type="non-terminal residue" evidence="12">
    <location>
        <position position="1"/>
    </location>
</feature>
<dbReference type="InterPro" id="IPR014745">
    <property type="entry name" value="MHC_II_a/b_N"/>
</dbReference>
<evidence type="ECO:0000256" key="7">
    <source>
        <dbReference type="ARBA" id="ARBA00023157"/>
    </source>
</evidence>
<evidence type="ECO:0000256" key="4">
    <source>
        <dbReference type="ARBA" id="ARBA00022989"/>
    </source>
</evidence>
<reference evidence="12 13" key="1">
    <citation type="journal article" date="2013" name="Proc. Natl. Acad. Sci. U.S.A.">
        <title>The king cobra genome reveals dynamic gene evolution and adaptation in the snake venom system.</title>
        <authorList>
            <person name="Vonk F.J."/>
            <person name="Casewell N.R."/>
            <person name="Henkel C.V."/>
            <person name="Heimberg A.M."/>
            <person name="Jansen H.J."/>
            <person name="McCleary R.J."/>
            <person name="Kerkkamp H.M."/>
            <person name="Vos R.A."/>
            <person name="Guerreiro I."/>
            <person name="Calvete J.J."/>
            <person name="Wuster W."/>
            <person name="Woods A.E."/>
            <person name="Logan J.M."/>
            <person name="Harrison R.A."/>
            <person name="Castoe T.A."/>
            <person name="de Koning A.P."/>
            <person name="Pollock D.D."/>
            <person name="Yandell M."/>
            <person name="Calderon D."/>
            <person name="Renjifo C."/>
            <person name="Currier R.B."/>
            <person name="Salgado D."/>
            <person name="Pla D."/>
            <person name="Sanz L."/>
            <person name="Hyder A.S."/>
            <person name="Ribeiro J.M."/>
            <person name="Arntzen J.W."/>
            <person name="van den Thillart G.E."/>
            <person name="Boetzer M."/>
            <person name="Pirovano W."/>
            <person name="Dirks R.P."/>
            <person name="Spaink H.P."/>
            <person name="Duboule D."/>
            <person name="McGlinn E."/>
            <person name="Kini R.M."/>
            <person name="Richardson M.K."/>
        </authorList>
    </citation>
    <scope>NUCLEOTIDE SEQUENCE</scope>
    <source>
        <tissue evidence="12">Blood</tissue>
    </source>
</reference>
<accession>V8N4D4</accession>
<keyword evidence="3" id="KW-0391">Immunity</keyword>
<evidence type="ECO:0000256" key="6">
    <source>
        <dbReference type="ARBA" id="ARBA00023136"/>
    </source>
</evidence>
<comment type="subcellular location">
    <subcellularLocation>
        <location evidence="1">Membrane</location>
        <topology evidence="1">Single-pass type I membrane protein</topology>
    </subcellularLocation>
</comment>
<gene>
    <name evidence="12" type="ORF">L345_17318</name>
</gene>
<evidence type="ECO:0000313" key="13">
    <source>
        <dbReference type="Proteomes" id="UP000018936"/>
    </source>
</evidence>
<dbReference type="InterPro" id="IPR050160">
    <property type="entry name" value="MHC/Immunoglobulin"/>
</dbReference>
<keyword evidence="10" id="KW-0732">Signal</keyword>
<dbReference type="AlphaFoldDB" id="V8N4D4"/>
<dbReference type="OrthoDB" id="10043043at2759"/>
<evidence type="ECO:0000256" key="9">
    <source>
        <dbReference type="ARBA" id="ARBA00023182"/>
    </source>
</evidence>
<dbReference type="InterPro" id="IPR000353">
    <property type="entry name" value="MHC_II_b_N"/>
</dbReference>
<evidence type="ECO:0000256" key="8">
    <source>
        <dbReference type="ARBA" id="ARBA00023180"/>
    </source>
</evidence>
<keyword evidence="4" id="KW-1133">Transmembrane helix</keyword>
<keyword evidence="2" id="KW-0812">Transmembrane</keyword>
<dbReference type="PANTHER" id="PTHR19944:SF99">
    <property type="entry name" value="HLA CLASS II HISTOCOMPATIBILITY ANTIGEN, DRB1 BETA CHAIN"/>
    <property type="match status" value="1"/>
</dbReference>
<keyword evidence="7" id="KW-1015">Disulfide bond</keyword>
<sequence length="106" mass="12836">MAFLLLLLAAHFLMQEKHECRFLNGTQRVRFLLRYIYDRQEFVRFDSDLGKHVAIMALGEEAVDYWNRDKQFLQYMKASVDRFCRYNYKALNFKAAKREECVIGRR</sequence>
<evidence type="ECO:0000259" key="11">
    <source>
        <dbReference type="SMART" id="SM00921"/>
    </source>
</evidence>
<dbReference type="GO" id="GO:0002504">
    <property type="term" value="P:antigen processing and presentation of peptide or polysaccharide antigen via MHC class II"/>
    <property type="evidence" value="ECO:0007669"/>
    <property type="project" value="UniProtKB-KW"/>
</dbReference>
<dbReference type="SUPFAM" id="SSF54452">
    <property type="entry name" value="MHC antigen-recognition domain"/>
    <property type="match status" value="1"/>
</dbReference>
<feature type="signal peptide" evidence="10">
    <location>
        <begin position="1"/>
        <end position="15"/>
    </location>
</feature>
<dbReference type="Gene3D" id="3.10.320.10">
    <property type="entry name" value="Class II Histocompatibility Antigen, M Beta Chain, Chain B, domain 1"/>
    <property type="match status" value="1"/>
</dbReference>
<dbReference type="Proteomes" id="UP000018936">
    <property type="component" value="Unassembled WGS sequence"/>
</dbReference>
<proteinExistence type="predicted"/>
<dbReference type="InterPro" id="IPR011162">
    <property type="entry name" value="MHC_I/II-like_Ag-recog"/>
</dbReference>
<feature type="domain" description="MHC class II beta chain N-terminal" evidence="11">
    <location>
        <begin position="18"/>
        <end position="92"/>
    </location>
</feature>
<dbReference type="GO" id="GO:0042613">
    <property type="term" value="C:MHC class II protein complex"/>
    <property type="evidence" value="ECO:0007669"/>
    <property type="project" value="UniProtKB-KW"/>
</dbReference>
<name>V8N4D4_OPHHA</name>
<keyword evidence="5" id="KW-1064">Adaptive immunity</keyword>
<dbReference type="GO" id="GO:0002250">
    <property type="term" value="P:adaptive immune response"/>
    <property type="evidence" value="ECO:0007669"/>
    <property type="project" value="UniProtKB-KW"/>
</dbReference>
<protein>
    <recommendedName>
        <fullName evidence="11">MHC class II beta chain N-terminal domain-containing protein</fullName>
    </recommendedName>
</protein>
<dbReference type="PANTHER" id="PTHR19944">
    <property type="entry name" value="MHC CLASS II-RELATED"/>
    <property type="match status" value="1"/>
</dbReference>
<dbReference type="Pfam" id="PF00969">
    <property type="entry name" value="MHC_II_beta"/>
    <property type="match status" value="1"/>
</dbReference>
<evidence type="ECO:0000256" key="5">
    <source>
        <dbReference type="ARBA" id="ARBA00023130"/>
    </source>
</evidence>
<evidence type="ECO:0000256" key="1">
    <source>
        <dbReference type="ARBA" id="ARBA00004479"/>
    </source>
</evidence>
<evidence type="ECO:0000256" key="10">
    <source>
        <dbReference type="SAM" id="SignalP"/>
    </source>
</evidence>
<keyword evidence="6" id="KW-0472">Membrane</keyword>
<comment type="caution">
    <text evidence="12">The sequence shown here is derived from an EMBL/GenBank/DDBJ whole genome shotgun (WGS) entry which is preliminary data.</text>
</comment>
<feature type="chain" id="PRO_5012677978" description="MHC class II beta chain N-terminal domain-containing protein" evidence="10">
    <location>
        <begin position="16"/>
        <end position="106"/>
    </location>
</feature>
<evidence type="ECO:0000256" key="2">
    <source>
        <dbReference type="ARBA" id="ARBA00022692"/>
    </source>
</evidence>
<dbReference type="EMBL" id="AZIM01010608">
    <property type="protein sequence ID" value="ETE56970.1"/>
    <property type="molecule type" value="Genomic_DNA"/>
</dbReference>
<organism evidence="12 13">
    <name type="scientific">Ophiophagus hannah</name>
    <name type="common">King cobra</name>
    <name type="synonym">Naja hannah</name>
    <dbReference type="NCBI Taxonomy" id="8665"/>
    <lineage>
        <taxon>Eukaryota</taxon>
        <taxon>Metazoa</taxon>
        <taxon>Chordata</taxon>
        <taxon>Craniata</taxon>
        <taxon>Vertebrata</taxon>
        <taxon>Euteleostomi</taxon>
        <taxon>Lepidosauria</taxon>
        <taxon>Squamata</taxon>
        <taxon>Bifurcata</taxon>
        <taxon>Unidentata</taxon>
        <taxon>Episquamata</taxon>
        <taxon>Toxicofera</taxon>
        <taxon>Serpentes</taxon>
        <taxon>Colubroidea</taxon>
        <taxon>Elapidae</taxon>
        <taxon>Elapinae</taxon>
        <taxon>Ophiophagus</taxon>
    </lineage>
</organism>